<accession>A0A1V9EVW9</accession>
<evidence type="ECO:0000313" key="1">
    <source>
        <dbReference type="EMBL" id="OQP50279.1"/>
    </source>
</evidence>
<sequence>MRQYSLLAVLSVSMVVIATAFVKKETEHPDKHLEIVLRNIGHLVLPQELIEEKVGESLSNETEPVPGIIR</sequence>
<gene>
    <name evidence="1" type="ORF">A4H97_00065</name>
</gene>
<evidence type="ECO:0000313" key="2">
    <source>
        <dbReference type="Proteomes" id="UP000192610"/>
    </source>
</evidence>
<dbReference type="EMBL" id="LVXG01000012">
    <property type="protein sequence ID" value="OQP50279.1"/>
    <property type="molecule type" value="Genomic_DNA"/>
</dbReference>
<reference evidence="2" key="1">
    <citation type="submission" date="2016-04" db="EMBL/GenBank/DDBJ databases">
        <authorList>
            <person name="Chen L."/>
            <person name="Zhuang W."/>
            <person name="Wang G."/>
        </authorList>
    </citation>
    <scope>NUCLEOTIDE SEQUENCE [LARGE SCALE GENOMIC DNA]</scope>
    <source>
        <strain evidence="2">17621</strain>
    </source>
</reference>
<dbReference type="Proteomes" id="UP000192610">
    <property type="component" value="Unassembled WGS sequence"/>
</dbReference>
<dbReference type="AlphaFoldDB" id="A0A1V9EVW9"/>
<dbReference type="STRING" id="354355.SAMN05660816_00938"/>
<dbReference type="RefSeq" id="WP_081198610.1">
    <property type="nucleotide sequence ID" value="NZ_FOCZ01000001.1"/>
</dbReference>
<proteinExistence type="predicted"/>
<keyword evidence="2" id="KW-1185">Reference proteome</keyword>
<protein>
    <submittedName>
        <fullName evidence="1">Uncharacterized protein</fullName>
    </submittedName>
</protein>
<organism evidence="1 2">
    <name type="scientific">Niastella yeongjuensis</name>
    <dbReference type="NCBI Taxonomy" id="354355"/>
    <lineage>
        <taxon>Bacteria</taxon>
        <taxon>Pseudomonadati</taxon>
        <taxon>Bacteroidota</taxon>
        <taxon>Chitinophagia</taxon>
        <taxon>Chitinophagales</taxon>
        <taxon>Chitinophagaceae</taxon>
        <taxon>Niastella</taxon>
    </lineage>
</organism>
<name>A0A1V9EVW9_9BACT</name>
<comment type="caution">
    <text evidence="1">The sequence shown here is derived from an EMBL/GenBank/DDBJ whole genome shotgun (WGS) entry which is preliminary data.</text>
</comment>